<dbReference type="InterPro" id="IPR010255">
    <property type="entry name" value="Haem_peroxidase_sf"/>
</dbReference>
<feature type="chain" id="PRO_5035854413" description="Lipocalin" evidence="2">
    <location>
        <begin position="26"/>
        <end position="219"/>
    </location>
</feature>
<dbReference type="PROSITE" id="PS50292">
    <property type="entry name" value="PEROXIDASE_3"/>
    <property type="match status" value="1"/>
</dbReference>
<dbReference type="InterPro" id="IPR019791">
    <property type="entry name" value="Haem_peroxidase_animal"/>
</dbReference>
<dbReference type="GO" id="GO:0020037">
    <property type="term" value="F:heme binding"/>
    <property type="evidence" value="ECO:0007669"/>
    <property type="project" value="InterPro"/>
</dbReference>
<keyword evidence="1" id="KW-0812">Transmembrane</keyword>
<keyword evidence="2" id="KW-0732">Signal</keyword>
<dbReference type="GeneID" id="115033096"/>
<dbReference type="EnsemblMetazoa" id="XM_029485087.1">
    <property type="protein sequence ID" value="XP_029340947.1"/>
    <property type="gene ID" value="LOC115033096"/>
</dbReference>
<sequence length="219" mass="25599">MSSSISIQLWICMLVFFSSCYRGQADFFFKDGLMVNYTDWYLHLKTKDLDDYIQTVVNRSRKREYWVTYLQNNLNMDIETPEHGLLIDSQLSEELYSLYWHAQIISETSSIIGHRELNTDGGQCAIDLSKVKLDKTSLGKICLSMYYNKTACVGMNLKYRSPDGSCNNLKRSYSGKASTAYKRLLFNNYRDSFIGKFYRIIIYLCAYLMMGFHLLQSRH</sequence>
<dbReference type="AlphaFoldDB" id="A0A8R2JKZ0"/>
<evidence type="ECO:0008006" key="5">
    <source>
        <dbReference type="Google" id="ProtNLM"/>
    </source>
</evidence>
<evidence type="ECO:0000313" key="3">
    <source>
        <dbReference type="EnsemblMetazoa" id="XP_029340947.1"/>
    </source>
</evidence>
<dbReference type="Proteomes" id="UP000007819">
    <property type="component" value="Chromosome X"/>
</dbReference>
<evidence type="ECO:0000256" key="2">
    <source>
        <dbReference type="SAM" id="SignalP"/>
    </source>
</evidence>
<protein>
    <recommendedName>
        <fullName evidence="5">Lipocalin</fullName>
    </recommendedName>
</protein>
<proteinExistence type="predicted"/>
<dbReference type="RefSeq" id="XP_029340947.1">
    <property type="nucleotide sequence ID" value="XM_029485087.1"/>
</dbReference>
<dbReference type="GO" id="GO:0004601">
    <property type="term" value="F:peroxidase activity"/>
    <property type="evidence" value="ECO:0007669"/>
    <property type="project" value="InterPro"/>
</dbReference>
<keyword evidence="1" id="KW-1133">Transmembrane helix</keyword>
<dbReference type="OrthoDB" id="823504at2759"/>
<dbReference type="Pfam" id="PF03098">
    <property type="entry name" value="An_peroxidase"/>
    <property type="match status" value="1"/>
</dbReference>
<feature type="transmembrane region" description="Helical" evidence="1">
    <location>
        <begin position="197"/>
        <end position="215"/>
    </location>
</feature>
<dbReference type="KEGG" id="api:115033096"/>
<organism evidence="3 4">
    <name type="scientific">Acyrthosiphon pisum</name>
    <name type="common">Pea aphid</name>
    <dbReference type="NCBI Taxonomy" id="7029"/>
    <lineage>
        <taxon>Eukaryota</taxon>
        <taxon>Metazoa</taxon>
        <taxon>Ecdysozoa</taxon>
        <taxon>Arthropoda</taxon>
        <taxon>Hexapoda</taxon>
        <taxon>Insecta</taxon>
        <taxon>Pterygota</taxon>
        <taxon>Neoptera</taxon>
        <taxon>Paraneoptera</taxon>
        <taxon>Hemiptera</taxon>
        <taxon>Sternorrhyncha</taxon>
        <taxon>Aphidomorpha</taxon>
        <taxon>Aphidoidea</taxon>
        <taxon>Aphididae</taxon>
        <taxon>Macrosiphini</taxon>
        <taxon>Acyrthosiphon</taxon>
    </lineage>
</organism>
<dbReference type="SUPFAM" id="SSF48113">
    <property type="entry name" value="Heme-dependent peroxidases"/>
    <property type="match status" value="1"/>
</dbReference>
<dbReference type="Gene3D" id="1.10.640.10">
    <property type="entry name" value="Haem peroxidase domain superfamily, animal type"/>
    <property type="match status" value="1"/>
</dbReference>
<name>A0A8R2JKZ0_ACYPI</name>
<reference evidence="4" key="1">
    <citation type="submission" date="2010-06" db="EMBL/GenBank/DDBJ databases">
        <authorList>
            <person name="Jiang H."/>
            <person name="Abraham K."/>
            <person name="Ali S."/>
            <person name="Alsbrooks S.L."/>
            <person name="Anim B.N."/>
            <person name="Anosike U.S."/>
            <person name="Attaway T."/>
            <person name="Bandaranaike D.P."/>
            <person name="Battles P.K."/>
            <person name="Bell S.N."/>
            <person name="Bell A.V."/>
            <person name="Beltran B."/>
            <person name="Bickham C."/>
            <person name="Bustamante Y."/>
            <person name="Caleb T."/>
            <person name="Canada A."/>
            <person name="Cardenas V."/>
            <person name="Carter K."/>
            <person name="Chacko J."/>
            <person name="Chandrabose M.N."/>
            <person name="Chavez D."/>
            <person name="Chavez A."/>
            <person name="Chen L."/>
            <person name="Chu H.-S."/>
            <person name="Claassen K.J."/>
            <person name="Cockrell R."/>
            <person name="Collins M."/>
            <person name="Cooper J.A."/>
            <person name="Cree A."/>
            <person name="Curry S.M."/>
            <person name="Da Y."/>
            <person name="Dao M.D."/>
            <person name="Das B."/>
            <person name="Davila M.-L."/>
            <person name="Davy-Carroll L."/>
            <person name="Denson S."/>
            <person name="Dinh H."/>
            <person name="Ebong V.E."/>
            <person name="Edwards J.R."/>
            <person name="Egan A."/>
            <person name="El-Daye J."/>
            <person name="Escobedo L."/>
            <person name="Fernandez S."/>
            <person name="Fernando P.R."/>
            <person name="Flagg N."/>
            <person name="Forbes L.D."/>
            <person name="Fowler R.G."/>
            <person name="Fu Q."/>
            <person name="Gabisi R.A."/>
            <person name="Ganer J."/>
            <person name="Garbino Pronczuk A."/>
            <person name="Garcia R.M."/>
            <person name="Garner T."/>
            <person name="Garrett T.E."/>
            <person name="Gonzalez D.A."/>
            <person name="Hamid H."/>
            <person name="Hawkins E.S."/>
            <person name="Hirani K."/>
            <person name="Hogues M.E."/>
            <person name="Hollins B."/>
            <person name="Hsiao C.-H."/>
            <person name="Jabil R."/>
            <person name="James M.L."/>
            <person name="Jhangiani S.N."/>
            <person name="Johnson B."/>
            <person name="Johnson Q."/>
            <person name="Joshi V."/>
            <person name="Kalu J.B."/>
            <person name="Kam C."/>
            <person name="Kashfia A."/>
            <person name="Keebler J."/>
            <person name="Kisamo H."/>
            <person name="Kovar C.L."/>
            <person name="Lago L.A."/>
            <person name="Lai C.-Y."/>
            <person name="Laidlaw J."/>
            <person name="Lara F."/>
            <person name="Le T.-K."/>
            <person name="Lee S.L."/>
            <person name="Legall F.H."/>
            <person name="Lemon S.J."/>
            <person name="Lewis L.R."/>
            <person name="Li B."/>
            <person name="Liu Y."/>
            <person name="Liu Y.-S."/>
            <person name="Lopez J."/>
            <person name="Lozado R.J."/>
            <person name="Lu J."/>
            <person name="Madu R.C."/>
            <person name="Maheshwari M."/>
            <person name="Maheshwari R."/>
            <person name="Malloy K."/>
            <person name="Martinez E."/>
            <person name="Mathew T."/>
            <person name="Mercado I.C."/>
            <person name="Mercado C."/>
            <person name="Meyer B."/>
            <person name="Montgomery K."/>
            <person name="Morgan M.B."/>
            <person name="Munidasa M."/>
            <person name="Nazareth L.V."/>
            <person name="Nelson J."/>
            <person name="Ng B.M."/>
            <person name="Nguyen N.B."/>
            <person name="Nguyen P.Q."/>
            <person name="Nguyen T."/>
            <person name="Obregon M."/>
            <person name="Okwuonu G.O."/>
            <person name="Onwere C.G."/>
            <person name="Orozco G."/>
            <person name="Parra A."/>
            <person name="Patel S."/>
            <person name="Patil S."/>
            <person name="Perez A."/>
            <person name="Perez Y."/>
            <person name="Pham C."/>
            <person name="Primus E.L."/>
            <person name="Pu L.-L."/>
            <person name="Puazo M."/>
            <person name="Qin X."/>
            <person name="Quiroz J.B."/>
            <person name="Reese J."/>
            <person name="Richards S."/>
            <person name="Rives C.M."/>
            <person name="Robberts R."/>
            <person name="Ruiz S.J."/>
            <person name="Ruiz M.J."/>
            <person name="Santibanez J."/>
            <person name="Schneider B.W."/>
            <person name="Sisson I."/>
            <person name="Smith M."/>
            <person name="Sodergren E."/>
            <person name="Song X.-Z."/>
            <person name="Song B.B."/>
            <person name="Summersgill H."/>
            <person name="Thelus R."/>
            <person name="Thornton R.D."/>
            <person name="Trejos Z.Y."/>
            <person name="Usmani K."/>
            <person name="Vattathil S."/>
            <person name="Villasana D."/>
            <person name="Walker D.L."/>
            <person name="Wang S."/>
            <person name="Wang K."/>
            <person name="White C.S."/>
            <person name="Williams A.C."/>
            <person name="Williamson J."/>
            <person name="Wilson K."/>
            <person name="Woghiren I.O."/>
            <person name="Woodworth J.R."/>
            <person name="Worley K.C."/>
            <person name="Wright R.A."/>
            <person name="Wu W."/>
            <person name="Young L."/>
            <person name="Zhang L."/>
            <person name="Zhang J."/>
            <person name="Zhu Y."/>
            <person name="Muzny D.M."/>
            <person name="Weinstock G."/>
            <person name="Gibbs R.A."/>
        </authorList>
    </citation>
    <scope>NUCLEOTIDE SEQUENCE [LARGE SCALE GENOMIC DNA]</scope>
    <source>
        <strain evidence="4">LSR1</strain>
    </source>
</reference>
<keyword evidence="1" id="KW-0472">Membrane</keyword>
<dbReference type="InterPro" id="IPR037120">
    <property type="entry name" value="Haem_peroxidase_sf_animal"/>
</dbReference>
<evidence type="ECO:0000313" key="4">
    <source>
        <dbReference type="Proteomes" id="UP000007819"/>
    </source>
</evidence>
<keyword evidence="4" id="KW-1185">Reference proteome</keyword>
<dbReference type="GO" id="GO:0006979">
    <property type="term" value="P:response to oxidative stress"/>
    <property type="evidence" value="ECO:0007669"/>
    <property type="project" value="InterPro"/>
</dbReference>
<accession>A0A8R2JKZ0</accession>
<evidence type="ECO:0000256" key="1">
    <source>
        <dbReference type="SAM" id="Phobius"/>
    </source>
</evidence>
<feature type="signal peptide" evidence="2">
    <location>
        <begin position="1"/>
        <end position="25"/>
    </location>
</feature>
<reference evidence="3" key="2">
    <citation type="submission" date="2022-06" db="UniProtKB">
        <authorList>
            <consortium name="EnsemblMetazoa"/>
        </authorList>
    </citation>
    <scope>IDENTIFICATION</scope>
</reference>